<comment type="caution">
    <text evidence="3">The sequence shown here is derived from an EMBL/GenBank/DDBJ whole genome shotgun (WGS) entry which is preliminary data.</text>
</comment>
<keyword evidence="2" id="KW-1133">Transmembrane helix</keyword>
<dbReference type="Pfam" id="PF04749">
    <property type="entry name" value="PLAC8"/>
    <property type="match status" value="1"/>
</dbReference>
<feature type="region of interest" description="Disordered" evidence="1">
    <location>
        <begin position="1"/>
        <end position="69"/>
    </location>
</feature>
<evidence type="ECO:0000256" key="1">
    <source>
        <dbReference type="SAM" id="MobiDB-lite"/>
    </source>
</evidence>
<dbReference type="AlphaFoldDB" id="A0AAE8MWQ4"/>
<feature type="compositionally biased region" description="Polar residues" evidence="1">
    <location>
        <begin position="1"/>
        <end position="10"/>
    </location>
</feature>
<keyword evidence="2" id="KW-0812">Transmembrane</keyword>
<reference evidence="3" key="1">
    <citation type="submission" date="2018-03" db="EMBL/GenBank/DDBJ databases">
        <authorList>
            <person name="Guldener U."/>
        </authorList>
    </citation>
    <scope>NUCLEOTIDE SEQUENCE</scope>
</reference>
<evidence type="ECO:0000313" key="4">
    <source>
        <dbReference type="Proteomes" id="UP001187682"/>
    </source>
</evidence>
<organism evidence="3 4">
    <name type="scientific">Cephalotrichum gorgonifer</name>
    <dbReference type="NCBI Taxonomy" id="2041049"/>
    <lineage>
        <taxon>Eukaryota</taxon>
        <taxon>Fungi</taxon>
        <taxon>Dikarya</taxon>
        <taxon>Ascomycota</taxon>
        <taxon>Pezizomycotina</taxon>
        <taxon>Sordariomycetes</taxon>
        <taxon>Hypocreomycetidae</taxon>
        <taxon>Microascales</taxon>
        <taxon>Microascaceae</taxon>
        <taxon>Cephalotrichum</taxon>
    </lineage>
</organism>
<dbReference type="EMBL" id="ONZQ02000006">
    <property type="protein sequence ID" value="SPO02106.1"/>
    <property type="molecule type" value="Genomic_DNA"/>
</dbReference>
<dbReference type="InterPro" id="IPR006461">
    <property type="entry name" value="PLAC_motif_containing"/>
</dbReference>
<keyword evidence="2" id="KW-0472">Membrane</keyword>
<proteinExistence type="predicted"/>
<evidence type="ECO:0000313" key="3">
    <source>
        <dbReference type="EMBL" id="SPO02106.1"/>
    </source>
</evidence>
<keyword evidence="4" id="KW-1185">Reference proteome</keyword>
<evidence type="ECO:0008006" key="5">
    <source>
        <dbReference type="Google" id="ProtNLM"/>
    </source>
</evidence>
<feature type="compositionally biased region" description="Low complexity" evidence="1">
    <location>
        <begin position="35"/>
        <end position="47"/>
    </location>
</feature>
<gene>
    <name evidence="3" type="ORF">DNG_04779</name>
</gene>
<dbReference type="Proteomes" id="UP001187682">
    <property type="component" value="Unassembled WGS sequence"/>
</dbReference>
<accession>A0AAE8MWQ4</accession>
<sequence length="167" mass="18115">MASHPTQQPLPGQAPTHPGHAPVYQPEKGAPAPTPAYQGQAPMMPAQQPAPPPPQTSDWNSGLFHGKTADRMRDPTMKTADTFNNDCLISFALSCAVGCGWIWVMQQRSKIRERYGIKGSQTSDCCVAYWCPCCSTVQNDKEVIARTKGLVTDAYQPQGAMQAKPAQ</sequence>
<name>A0AAE8MWQ4_9PEZI</name>
<feature type="transmembrane region" description="Helical" evidence="2">
    <location>
        <begin position="88"/>
        <end position="105"/>
    </location>
</feature>
<protein>
    <recommendedName>
        <fullName evidence="5">PLAC8 domain-containing protein</fullName>
    </recommendedName>
</protein>
<dbReference type="NCBIfam" id="TIGR01571">
    <property type="entry name" value="A_thal_Cys_rich"/>
    <property type="match status" value="1"/>
</dbReference>
<evidence type="ECO:0000256" key="2">
    <source>
        <dbReference type="SAM" id="Phobius"/>
    </source>
</evidence>